<dbReference type="InterPro" id="IPR022784">
    <property type="entry name" value="Ribosome_bgen_Alb1"/>
</dbReference>
<organism evidence="8 9">
    <name type="scientific">Trichoderma asperellum (strain ATCC 204424 / CBS 433.97 / NBRC 101777)</name>
    <dbReference type="NCBI Taxonomy" id="1042311"/>
    <lineage>
        <taxon>Eukaryota</taxon>
        <taxon>Fungi</taxon>
        <taxon>Dikarya</taxon>
        <taxon>Ascomycota</taxon>
        <taxon>Pezizomycotina</taxon>
        <taxon>Sordariomycetes</taxon>
        <taxon>Hypocreomycetidae</taxon>
        <taxon>Hypocreales</taxon>
        <taxon>Hypocreaceae</taxon>
        <taxon>Trichoderma</taxon>
    </lineage>
</organism>
<dbReference type="GO" id="GO:0000055">
    <property type="term" value="P:ribosomal large subunit export from nucleus"/>
    <property type="evidence" value="ECO:0007669"/>
    <property type="project" value="TreeGrafter"/>
</dbReference>
<feature type="compositionally biased region" description="Low complexity" evidence="7">
    <location>
        <begin position="33"/>
        <end position="52"/>
    </location>
</feature>
<evidence type="ECO:0000256" key="3">
    <source>
        <dbReference type="ARBA" id="ARBA00022448"/>
    </source>
</evidence>
<keyword evidence="6" id="KW-0539">Nucleus</keyword>
<evidence type="ECO:0008006" key="10">
    <source>
        <dbReference type="Google" id="ProtNLM"/>
    </source>
</evidence>
<dbReference type="Proteomes" id="UP000240493">
    <property type="component" value="Unassembled WGS sequence"/>
</dbReference>
<evidence type="ECO:0000313" key="9">
    <source>
        <dbReference type="Proteomes" id="UP000240493"/>
    </source>
</evidence>
<feature type="region of interest" description="Disordered" evidence="7">
    <location>
        <begin position="127"/>
        <end position="185"/>
    </location>
</feature>
<gene>
    <name evidence="8" type="ORF">M441DRAFT_46298</name>
</gene>
<dbReference type="PANTHER" id="PTHR28280">
    <property type="entry name" value="SHUTTLING PRE-60S FACTOR ECM1"/>
    <property type="match status" value="1"/>
</dbReference>
<dbReference type="GO" id="GO:0005730">
    <property type="term" value="C:nucleolus"/>
    <property type="evidence" value="ECO:0007669"/>
    <property type="project" value="TreeGrafter"/>
</dbReference>
<dbReference type="InterPro" id="IPR053278">
    <property type="entry name" value="Pre-60S_factor_ECM1"/>
</dbReference>
<feature type="compositionally biased region" description="Low complexity" evidence="7">
    <location>
        <begin position="166"/>
        <end position="176"/>
    </location>
</feature>
<evidence type="ECO:0000256" key="5">
    <source>
        <dbReference type="ARBA" id="ARBA00022517"/>
    </source>
</evidence>
<evidence type="ECO:0000256" key="6">
    <source>
        <dbReference type="ARBA" id="ARBA00023242"/>
    </source>
</evidence>
<feature type="compositionally biased region" description="Basic residues" evidence="7">
    <location>
        <begin position="60"/>
        <end position="76"/>
    </location>
</feature>
<dbReference type="OrthoDB" id="5304887at2759"/>
<keyword evidence="3" id="KW-0813">Transport</keyword>
<name>A0A2T3ZCV4_TRIA4</name>
<dbReference type="AlphaFoldDB" id="A0A2T3ZCV4"/>
<protein>
    <recommendedName>
        <fullName evidence="10">Alb1-domain-containing protein</fullName>
    </recommendedName>
</protein>
<evidence type="ECO:0000256" key="4">
    <source>
        <dbReference type="ARBA" id="ARBA00022490"/>
    </source>
</evidence>
<accession>A0A2T3ZCV4</accession>
<keyword evidence="9" id="KW-1185">Reference proteome</keyword>
<comment type="subcellular location">
    <subcellularLocation>
        <location evidence="2">Cytoplasm</location>
    </subcellularLocation>
    <subcellularLocation>
        <location evidence="1">Nucleus</location>
    </subcellularLocation>
</comment>
<evidence type="ECO:0000256" key="2">
    <source>
        <dbReference type="ARBA" id="ARBA00004496"/>
    </source>
</evidence>
<dbReference type="Pfam" id="PF09135">
    <property type="entry name" value="Alb1"/>
    <property type="match status" value="1"/>
</dbReference>
<evidence type="ECO:0000313" key="8">
    <source>
        <dbReference type="EMBL" id="PTB42633.1"/>
    </source>
</evidence>
<dbReference type="GO" id="GO:0030687">
    <property type="term" value="C:preribosome, large subunit precursor"/>
    <property type="evidence" value="ECO:0007669"/>
    <property type="project" value="TreeGrafter"/>
</dbReference>
<keyword evidence="4" id="KW-0963">Cytoplasm</keyword>
<evidence type="ECO:0000256" key="7">
    <source>
        <dbReference type="SAM" id="MobiDB-lite"/>
    </source>
</evidence>
<proteinExistence type="predicted"/>
<dbReference type="EMBL" id="KZ679260">
    <property type="protein sequence ID" value="PTB42633.1"/>
    <property type="molecule type" value="Genomic_DNA"/>
</dbReference>
<sequence length="185" mass="20072">MAKTQKTAPSRRSRAARRATSPSINTDKSLKNATLPASSAPAALPRPSVLAARHNAGVTKKTRRGRAVSAKGRRRQEKGLEMAEAVVERTSKKLEKSLGKARVVQSRAKKWDDINKDAQKSKENAFAVLMQDGDDEDKEEREWETDEEMDGENAAKDAAPAPPAAAAPQPAMAAPMLDDDDDEIL</sequence>
<reference evidence="8 9" key="1">
    <citation type="submission" date="2016-07" db="EMBL/GenBank/DDBJ databases">
        <title>Multiple horizontal gene transfer events from other fungi enriched the ability of initially mycotrophic Trichoderma (Ascomycota) to feed on dead plant biomass.</title>
        <authorList>
            <consortium name="DOE Joint Genome Institute"/>
            <person name="Aerts A."/>
            <person name="Atanasova L."/>
            <person name="Chenthamara K."/>
            <person name="Zhang J."/>
            <person name="Grujic M."/>
            <person name="Henrissat B."/>
            <person name="Kuo A."/>
            <person name="Salamov A."/>
            <person name="Lipzen A."/>
            <person name="Labutti K."/>
            <person name="Barry K."/>
            <person name="Miao Y."/>
            <person name="Rahimi M.J."/>
            <person name="Shen Q."/>
            <person name="Grigoriev I.V."/>
            <person name="Kubicek C.P."/>
            <person name="Druzhinina I.S."/>
        </authorList>
    </citation>
    <scope>NUCLEOTIDE SEQUENCE [LARGE SCALE GENOMIC DNA]</scope>
    <source>
        <strain evidence="8 9">CBS 433.97</strain>
    </source>
</reference>
<feature type="region of interest" description="Disordered" evidence="7">
    <location>
        <begin position="1"/>
        <end position="81"/>
    </location>
</feature>
<dbReference type="GO" id="GO:0005737">
    <property type="term" value="C:cytoplasm"/>
    <property type="evidence" value="ECO:0007669"/>
    <property type="project" value="UniProtKB-SubCell"/>
</dbReference>
<dbReference type="PANTHER" id="PTHR28280:SF1">
    <property type="entry name" value="SHUTTLING PRE-60S FACTOR ECM1"/>
    <property type="match status" value="1"/>
</dbReference>
<keyword evidence="5" id="KW-0690">Ribosome biogenesis</keyword>
<feature type="compositionally biased region" description="Acidic residues" evidence="7">
    <location>
        <begin position="132"/>
        <end position="151"/>
    </location>
</feature>
<evidence type="ECO:0000256" key="1">
    <source>
        <dbReference type="ARBA" id="ARBA00004123"/>
    </source>
</evidence>